<keyword evidence="1" id="KW-0812">Transmembrane</keyword>
<dbReference type="Pfam" id="PF03613">
    <property type="entry name" value="EIID-AGA"/>
    <property type="match status" value="1"/>
</dbReference>
<dbReference type="RefSeq" id="WP_117894694.1">
    <property type="nucleotide sequence ID" value="NZ_CABJCV010000007.1"/>
</dbReference>
<dbReference type="EMBL" id="QRUP01000007">
    <property type="protein sequence ID" value="RGR74897.1"/>
    <property type="molecule type" value="Genomic_DNA"/>
</dbReference>
<feature type="transmembrane region" description="Helical" evidence="1">
    <location>
        <begin position="233"/>
        <end position="254"/>
    </location>
</feature>
<keyword evidence="1" id="KW-0472">Membrane</keyword>
<dbReference type="PANTHER" id="PTHR32502:SF23">
    <property type="entry name" value="TRANSPORT PROTEIN, PTS SYSTEM"/>
    <property type="match status" value="1"/>
</dbReference>
<dbReference type="AlphaFoldDB" id="A0A412G318"/>
<evidence type="ECO:0000313" key="3">
    <source>
        <dbReference type="Proteomes" id="UP000284178"/>
    </source>
</evidence>
<feature type="transmembrane region" description="Helical" evidence="1">
    <location>
        <begin position="133"/>
        <end position="157"/>
    </location>
</feature>
<evidence type="ECO:0000313" key="2">
    <source>
        <dbReference type="EMBL" id="RGR74897.1"/>
    </source>
</evidence>
<comment type="caution">
    <text evidence="2">The sequence shown here is derived from an EMBL/GenBank/DDBJ whole genome shotgun (WGS) entry which is preliminary data.</text>
</comment>
<dbReference type="PROSITE" id="PS51108">
    <property type="entry name" value="PTS_EIID"/>
    <property type="match status" value="1"/>
</dbReference>
<reference evidence="2 3" key="1">
    <citation type="submission" date="2018-08" db="EMBL/GenBank/DDBJ databases">
        <title>A genome reference for cultivated species of the human gut microbiota.</title>
        <authorList>
            <person name="Zou Y."/>
            <person name="Xue W."/>
            <person name="Luo G."/>
        </authorList>
    </citation>
    <scope>NUCLEOTIDE SEQUENCE [LARGE SCALE GENOMIC DNA]</scope>
    <source>
        <strain evidence="2 3">AF24-29</strain>
    </source>
</reference>
<dbReference type="GeneID" id="83015222"/>
<keyword evidence="3" id="KW-1185">Reference proteome</keyword>
<dbReference type="InterPro" id="IPR050303">
    <property type="entry name" value="GatZ_KbaZ_carbometab"/>
</dbReference>
<feature type="transmembrane region" description="Helical" evidence="1">
    <location>
        <begin position="199"/>
        <end position="221"/>
    </location>
</feature>
<evidence type="ECO:0000256" key="1">
    <source>
        <dbReference type="SAM" id="Phobius"/>
    </source>
</evidence>
<gene>
    <name evidence="2" type="ORF">DWY25_07360</name>
</gene>
<dbReference type="GO" id="GO:0005886">
    <property type="term" value="C:plasma membrane"/>
    <property type="evidence" value="ECO:0007669"/>
    <property type="project" value="TreeGrafter"/>
</dbReference>
<accession>A0A412G318</accession>
<dbReference type="PANTHER" id="PTHR32502">
    <property type="entry name" value="N-ACETYLGALACTOSAMINE PERMEASE II COMPONENT-RELATED"/>
    <property type="match status" value="1"/>
</dbReference>
<name>A0A412G318_9FIRM</name>
<dbReference type="InterPro" id="IPR004704">
    <property type="entry name" value="PTS_IID_man"/>
</dbReference>
<proteinExistence type="predicted"/>
<feature type="transmembrane region" description="Helical" evidence="1">
    <location>
        <begin position="260"/>
        <end position="279"/>
    </location>
</feature>
<organism evidence="2 3">
    <name type="scientific">Holdemania filiformis</name>
    <dbReference type="NCBI Taxonomy" id="61171"/>
    <lineage>
        <taxon>Bacteria</taxon>
        <taxon>Bacillati</taxon>
        <taxon>Bacillota</taxon>
        <taxon>Erysipelotrichia</taxon>
        <taxon>Erysipelotrichales</taxon>
        <taxon>Erysipelotrichaceae</taxon>
        <taxon>Holdemania</taxon>
    </lineage>
</organism>
<keyword evidence="1" id="KW-1133">Transmembrane helix</keyword>
<dbReference type="GO" id="GO:0009401">
    <property type="term" value="P:phosphoenolpyruvate-dependent sugar phosphotransferase system"/>
    <property type="evidence" value="ECO:0007669"/>
    <property type="project" value="InterPro"/>
</dbReference>
<protein>
    <submittedName>
        <fullName evidence="2">PTS system mannose/fructose/sorbose family transporter subunit IID</fullName>
    </submittedName>
</protein>
<sequence>MKVRNCKMTIGMKKLSSKTLKKVYNRHYQLLGCFNYERQMSTGYAWTMMPAIRELYGEDEAKMKAGVKRHLEFFNCATTPSPFIIGITCAMEEQCASAPDGEFDVASINSVKAALMGPLAGIGDSFFWGTFRVIGVGVGAPLAVAGNILGPILYFLINFIPSEIVRRVGFKIGYEGGSEFLTRISEDGTLNKLTEAARIMGLVVIGAMMASMVNVNLVTVLNINGAQVVLQEIFDAICPKILPLGLTFACYWGLQKRYSGTVIMIALLVLGVVAVALGLL</sequence>
<dbReference type="Proteomes" id="UP000284178">
    <property type="component" value="Unassembled WGS sequence"/>
</dbReference>